<dbReference type="GO" id="GO:0003678">
    <property type="term" value="F:DNA helicase activity"/>
    <property type="evidence" value="ECO:0007669"/>
    <property type="project" value="UniProtKB-UniRule"/>
</dbReference>
<dbReference type="GO" id="GO:0009338">
    <property type="term" value="C:exodeoxyribonuclease V complex"/>
    <property type="evidence" value="ECO:0007669"/>
    <property type="project" value="InterPro"/>
</dbReference>
<protein>
    <recommendedName>
        <fullName evidence="10">RecBCD enzyme subunit RecC</fullName>
    </recommendedName>
    <alternativeName>
        <fullName evidence="10">Exonuclease V subunit RecC</fullName>
        <shortName evidence="10">ExoV subunit RecC</shortName>
    </alternativeName>
    <alternativeName>
        <fullName evidence="10">Helicase/nuclease RecBCD subunit RecC</fullName>
    </alternativeName>
</protein>
<dbReference type="GO" id="GO:0003677">
    <property type="term" value="F:DNA binding"/>
    <property type="evidence" value="ECO:0007669"/>
    <property type="project" value="UniProtKB-UniRule"/>
</dbReference>
<keyword evidence="7 10" id="KW-0067">ATP-binding</keyword>
<evidence type="ECO:0000313" key="13">
    <source>
        <dbReference type="Proteomes" id="UP001156215"/>
    </source>
</evidence>
<evidence type="ECO:0000256" key="3">
    <source>
        <dbReference type="ARBA" id="ARBA00022763"/>
    </source>
</evidence>
<evidence type="ECO:0000256" key="5">
    <source>
        <dbReference type="ARBA" id="ARBA00022806"/>
    </source>
</evidence>
<comment type="subunit">
    <text evidence="10">Heterotrimer of RecB, RecC and RecD. All subunits contribute to DNA-binding.</text>
</comment>
<dbReference type="InterPro" id="IPR027417">
    <property type="entry name" value="P-loop_NTPase"/>
</dbReference>
<dbReference type="GO" id="GO:0000724">
    <property type="term" value="P:double-strand break repair via homologous recombination"/>
    <property type="evidence" value="ECO:0007669"/>
    <property type="project" value="UniProtKB-UniRule"/>
</dbReference>
<dbReference type="Pfam" id="PF17946">
    <property type="entry name" value="RecC_C"/>
    <property type="match status" value="1"/>
</dbReference>
<name>A0A9E9LWF0_9BURK</name>
<proteinExistence type="inferred from homology"/>
<dbReference type="NCBIfam" id="TIGR01450">
    <property type="entry name" value="recC"/>
    <property type="match status" value="1"/>
</dbReference>
<keyword evidence="5 10" id="KW-0347">Helicase</keyword>
<evidence type="ECO:0000313" key="12">
    <source>
        <dbReference type="EMBL" id="WAW09932.1"/>
    </source>
</evidence>
<organism evidence="12 13">
    <name type="scientific">Oxalobacter vibrioformis</name>
    <dbReference type="NCBI Taxonomy" id="933080"/>
    <lineage>
        <taxon>Bacteria</taxon>
        <taxon>Pseudomonadati</taxon>
        <taxon>Pseudomonadota</taxon>
        <taxon>Betaproteobacteria</taxon>
        <taxon>Burkholderiales</taxon>
        <taxon>Oxalobacteraceae</taxon>
        <taxon>Oxalobacter</taxon>
    </lineage>
</organism>
<keyword evidence="6 10" id="KW-0269">Exonuclease</keyword>
<dbReference type="InterPro" id="IPR013986">
    <property type="entry name" value="DExx_box_DNA_helicase_dom_sf"/>
</dbReference>
<dbReference type="EMBL" id="CP098242">
    <property type="protein sequence ID" value="WAW09932.1"/>
    <property type="molecule type" value="Genomic_DNA"/>
</dbReference>
<keyword evidence="3 10" id="KW-0227">DNA damage</keyword>
<keyword evidence="8 10" id="KW-0238">DNA-binding</keyword>
<dbReference type="Proteomes" id="UP001156215">
    <property type="component" value="Chromosome"/>
</dbReference>
<keyword evidence="9 10" id="KW-0234">DNA repair</keyword>
<dbReference type="GO" id="GO:0005524">
    <property type="term" value="F:ATP binding"/>
    <property type="evidence" value="ECO:0007669"/>
    <property type="project" value="UniProtKB-UniRule"/>
</dbReference>
<dbReference type="Gene3D" id="3.40.50.300">
    <property type="entry name" value="P-loop containing nucleotide triphosphate hydrolases"/>
    <property type="match status" value="2"/>
</dbReference>
<evidence type="ECO:0000256" key="6">
    <source>
        <dbReference type="ARBA" id="ARBA00022839"/>
    </source>
</evidence>
<evidence type="ECO:0000256" key="9">
    <source>
        <dbReference type="ARBA" id="ARBA00023204"/>
    </source>
</evidence>
<dbReference type="SUPFAM" id="SSF52540">
    <property type="entry name" value="P-loop containing nucleoside triphosphate hydrolases"/>
    <property type="match status" value="2"/>
</dbReference>
<dbReference type="KEGG" id="ovb:NB640_12030"/>
<dbReference type="RefSeq" id="WP_269308936.1">
    <property type="nucleotide sequence ID" value="NZ_CP098242.1"/>
</dbReference>
<dbReference type="Pfam" id="PF04257">
    <property type="entry name" value="Exonuc_V_gamma"/>
    <property type="match status" value="1"/>
</dbReference>
<accession>A0A9E9LWF0</accession>
<dbReference type="HAMAP" id="MF_01486">
    <property type="entry name" value="RecC"/>
    <property type="match status" value="1"/>
</dbReference>
<keyword evidence="13" id="KW-1185">Reference proteome</keyword>
<dbReference type="InterPro" id="IPR006697">
    <property type="entry name" value="RecC"/>
</dbReference>
<reference evidence="12" key="1">
    <citation type="journal article" date="2022" name="Front. Microbiol.">
        <title>New perspectives on an old grouping: The genomic and phenotypic variability of Oxalobacter formigenes and the implications for calcium oxalate stone prevention.</title>
        <authorList>
            <person name="Chmiel J.A."/>
            <person name="Carr C."/>
            <person name="Stuivenberg G.A."/>
            <person name="Venema R."/>
            <person name="Chanyi R.M."/>
            <person name="Al K.F."/>
            <person name="Giguere D."/>
            <person name="Say H."/>
            <person name="Akouris P.P."/>
            <person name="Dominguez Romero S.A."/>
            <person name="Kwong A."/>
            <person name="Tai V."/>
            <person name="Koval S.F."/>
            <person name="Razvi H."/>
            <person name="Bjazevic J."/>
            <person name="Burton J.P."/>
        </authorList>
    </citation>
    <scope>NUCLEOTIDE SEQUENCE</scope>
    <source>
        <strain evidence="12">WoOx3</strain>
    </source>
</reference>
<evidence type="ECO:0000256" key="8">
    <source>
        <dbReference type="ARBA" id="ARBA00023125"/>
    </source>
</evidence>
<evidence type="ECO:0000256" key="4">
    <source>
        <dbReference type="ARBA" id="ARBA00022801"/>
    </source>
</evidence>
<gene>
    <name evidence="10 12" type="primary">recC</name>
    <name evidence="12" type="ORF">NB640_12030</name>
</gene>
<dbReference type="InterPro" id="IPR041500">
    <property type="entry name" value="RecC_C"/>
</dbReference>
<comment type="miscellaneous">
    <text evidence="10">In the RecBCD complex, RecB has a slow 3'-5' helicase, an exonuclease activity and loads RecA onto ssDNA, RecD has a fast 5'-3' helicase activity, while RecC stimulates the ATPase and processivity of the RecB helicase and contributes to recognition of the Chi site.</text>
</comment>
<keyword evidence="2 10" id="KW-0547">Nucleotide-binding</keyword>
<dbReference type="InterPro" id="IPR011335">
    <property type="entry name" value="Restrct_endonuc-II-like"/>
</dbReference>
<dbReference type="Gene3D" id="1.10.10.160">
    <property type="match status" value="1"/>
</dbReference>
<dbReference type="PANTHER" id="PTHR30591">
    <property type="entry name" value="RECBCD ENZYME SUBUNIT RECC"/>
    <property type="match status" value="1"/>
</dbReference>
<dbReference type="Gene3D" id="3.40.50.10930">
    <property type="match status" value="1"/>
</dbReference>
<dbReference type="PIRSF" id="PIRSF000980">
    <property type="entry name" value="RecC"/>
    <property type="match status" value="1"/>
</dbReference>
<evidence type="ECO:0000256" key="7">
    <source>
        <dbReference type="ARBA" id="ARBA00022840"/>
    </source>
</evidence>
<feature type="domain" description="RecC C-terminal" evidence="11">
    <location>
        <begin position="830"/>
        <end position="1060"/>
    </location>
</feature>
<dbReference type="GO" id="GO:0008854">
    <property type="term" value="F:exodeoxyribonuclease V activity"/>
    <property type="evidence" value="ECO:0007669"/>
    <property type="project" value="InterPro"/>
</dbReference>
<evidence type="ECO:0000256" key="1">
    <source>
        <dbReference type="ARBA" id="ARBA00022722"/>
    </source>
</evidence>
<evidence type="ECO:0000256" key="10">
    <source>
        <dbReference type="HAMAP-Rule" id="MF_01486"/>
    </source>
</evidence>
<dbReference type="SUPFAM" id="SSF52980">
    <property type="entry name" value="Restriction endonuclease-like"/>
    <property type="match status" value="1"/>
</dbReference>
<comment type="similarity">
    <text evidence="10">Belongs to the RecC family.</text>
</comment>
<evidence type="ECO:0000256" key="2">
    <source>
        <dbReference type="ARBA" id="ARBA00022741"/>
    </source>
</evidence>
<comment type="function">
    <text evidence="10">A helicase/nuclease that prepares dsDNA breaks (DSB) for recombinational DNA repair. Binds to DSBs and unwinds DNA via a highly rapid and processive ATP-dependent bidirectional helicase activity. Unwinds dsDNA until it encounters a Chi (crossover hotspot instigator) sequence from the 3' direction. Cuts ssDNA a few nucleotides 3' to the Chi site. The properties and activities of the enzyme are changed at Chi. The Chi-altered holoenzyme produces a long 3'-ssDNA overhang and facilitates RecA-binding to the ssDNA for homologous DNA recombination and repair. Holoenzyme degrades any linearized DNA that is unable to undergo homologous recombination. In the holoenzyme this subunit recognizes the wild-type Chi sequence, and when added to isolated RecB increases its ATP-dependent helicase processivity.</text>
</comment>
<dbReference type="PANTHER" id="PTHR30591:SF1">
    <property type="entry name" value="RECBCD ENZYME SUBUNIT RECC"/>
    <property type="match status" value="1"/>
</dbReference>
<dbReference type="Gene3D" id="1.10.10.990">
    <property type="match status" value="1"/>
</dbReference>
<sequence length="1124" mass="124322">MPLFSHRMMNVTMSHRLDTLAARLAARLGASMASPFAAEEVIVPSAAMRRHLSLALADTSGICANVRFSYLAQWFWETIRKVLPVAAESPYAADVLSWRIFHILEDGDFVASHPRLANWLKRNDQAGRFELAATLASLFEAYLTYRPDWLYAWFEGKTLTLPRPAKKGGKVEEADAAWQAALWRRIEAQTGSDGVHPGVRFFEVLEAGREKAGFLPERLSVFCLPAIAPQYLQMLEKISEWVEVDLYVLNPCREFWFDVVPEKRLAVMKKTGQETYHETGNALLAAWGKQTQSHLSLLMDLGHDWDFLPDTGNPAVSLLGRLQEAVLALEEPALEAIAPDDRSVEVHVCHSLMREVEVLHDQLLALFASDDPPAPGDILVVTPDVDTAAPLVDAVFGNAPSGARIPYRIMGRAANRINPVARAVMDIFALAASRFTAADVYDLLLQPLVAKRFGLQGAADQVYGWLEEAGICWGLDGEQKRSLSLPMDDSRSFHDGFYRLFLAYALPADARMPFGTRLPAGNPEGTEAAQLGSLWHFIRCLSRLSASLEKPEDAEGWREVFLAVLDDFICPDTAQLEDDLAVRQAAGRLFDSMGMNGRGLAVDADVMRRALGQALDESARGAVPSGAVTITAMAGLRNLPYRIVCAIGMNDGAFPGDASPLEFDLMARAPRAGDMQRRDDDRNIFLDLLLAARERFYISYTGKSVRDNTPVPPSVVVSELLDTIARALAKGHPGLPVPEAEKLVRESLVIEHPLQVFSRRYFEPDGDTRIRSHHADFCRALVKKAEAMAALSLAADTALIDDTDGDGKDAAWHRGAPFFSAPLPEPDAAWREVSLTGLAQFFANPSRFLLQNRMGVSFPANAGELPVNEPFVASRLDAWQLADRLLPLLLQGRSMDEVLAAAQAGTEFPSGMLGQAGIIEELDALVGFVDRIRDALSPDCLPPFSVGLEFDIEGQPWTLEGVFTELRENGLILYRYVDADGDSGTRFTLSAWITHLFLNAVAPEDVVCKTACHLMNASFSFVPCDRDEARQLLKDLLGLYRTGLNEPLRFFPLSARAFIEGNGNIGAARRKWDSGNDRQRSERDDVFYRLALRGQDDPLDDFFVDCARRVMEPMNRLMKRHDDA</sequence>
<keyword evidence="4 10" id="KW-0378">Hydrolase</keyword>
<evidence type="ECO:0000259" key="11">
    <source>
        <dbReference type="Pfam" id="PF17946"/>
    </source>
</evidence>
<dbReference type="AlphaFoldDB" id="A0A9E9LWF0"/>
<keyword evidence="1 10" id="KW-0540">Nuclease</keyword>